<feature type="region of interest" description="Disordered" evidence="1">
    <location>
        <begin position="321"/>
        <end position="363"/>
    </location>
</feature>
<accession>A0AAV8TZ85</accession>
<feature type="compositionally biased region" description="Low complexity" evidence="1">
    <location>
        <begin position="323"/>
        <end position="333"/>
    </location>
</feature>
<feature type="domain" description="DUF3741" evidence="3">
    <location>
        <begin position="130"/>
        <end position="156"/>
    </location>
</feature>
<feature type="region of interest" description="Disordered" evidence="1">
    <location>
        <begin position="1"/>
        <end position="27"/>
    </location>
</feature>
<evidence type="ECO:0000259" key="2">
    <source>
        <dbReference type="Pfam" id="PF14309"/>
    </source>
</evidence>
<feature type="domain" description="DUF4378" evidence="2">
    <location>
        <begin position="455"/>
        <end position="629"/>
    </location>
</feature>
<dbReference type="InterPro" id="IPR025486">
    <property type="entry name" value="DUF4378"/>
</dbReference>
<dbReference type="Proteomes" id="UP001159364">
    <property type="component" value="Linkage Group LG02"/>
</dbReference>
<reference evidence="4 5" key="1">
    <citation type="submission" date="2021-09" db="EMBL/GenBank/DDBJ databases">
        <title>Genomic insights and catalytic innovation underlie evolution of tropane alkaloids biosynthesis.</title>
        <authorList>
            <person name="Wang Y.-J."/>
            <person name="Tian T."/>
            <person name="Huang J.-P."/>
            <person name="Huang S.-X."/>
        </authorList>
    </citation>
    <scope>NUCLEOTIDE SEQUENCE [LARGE SCALE GENOMIC DNA]</scope>
    <source>
        <strain evidence="4">KIB-2018</strain>
        <tissue evidence="4">Leaf</tissue>
    </source>
</reference>
<evidence type="ECO:0008006" key="6">
    <source>
        <dbReference type="Google" id="ProtNLM"/>
    </source>
</evidence>
<dbReference type="AlphaFoldDB" id="A0AAV8TZ85"/>
<dbReference type="PANTHER" id="PTHR37751:SF1">
    <property type="entry name" value="LOW PROTEIN: M-PHASE INDUCER PHOSPHATASE-LIKE PROTEIN"/>
    <property type="match status" value="1"/>
</dbReference>
<evidence type="ECO:0000259" key="3">
    <source>
        <dbReference type="Pfam" id="PF14383"/>
    </source>
</evidence>
<dbReference type="Pfam" id="PF14383">
    <property type="entry name" value="VARLMGL"/>
    <property type="match status" value="1"/>
</dbReference>
<feature type="compositionally biased region" description="Low complexity" evidence="1">
    <location>
        <begin position="407"/>
        <end position="417"/>
    </location>
</feature>
<name>A0AAV8TZ85_9ROSI</name>
<protein>
    <recommendedName>
        <fullName evidence="6">DUF4378 domain-containing protein</fullName>
    </recommendedName>
</protein>
<comment type="caution">
    <text evidence="4">The sequence shown here is derived from an EMBL/GenBank/DDBJ whole genome shotgun (WGS) entry which is preliminary data.</text>
</comment>
<proteinExistence type="predicted"/>
<dbReference type="EMBL" id="JAIWQS010000002">
    <property type="protein sequence ID" value="KAJ8771443.1"/>
    <property type="molecule type" value="Genomic_DNA"/>
</dbReference>
<gene>
    <name evidence="4" type="ORF">K2173_026620</name>
</gene>
<keyword evidence="5" id="KW-1185">Reference proteome</keyword>
<evidence type="ECO:0000256" key="1">
    <source>
        <dbReference type="SAM" id="MobiDB-lite"/>
    </source>
</evidence>
<dbReference type="Pfam" id="PF14309">
    <property type="entry name" value="DUF4378"/>
    <property type="match status" value="1"/>
</dbReference>
<dbReference type="PANTHER" id="PTHR37751">
    <property type="entry name" value="LOW PROTEIN: M-PHASE INDUCER PHOSPHATASE-LIKE PROTEIN"/>
    <property type="match status" value="1"/>
</dbReference>
<evidence type="ECO:0000313" key="5">
    <source>
        <dbReference type="Proteomes" id="UP001159364"/>
    </source>
</evidence>
<evidence type="ECO:0000313" key="4">
    <source>
        <dbReference type="EMBL" id="KAJ8771443.1"/>
    </source>
</evidence>
<sequence length="638" mass="71035">MRRDRYLGGGKSSKRGGRRVGDGDAVEDGGGTPASGCMCSIFQLFDFHPFHFANLHQQTSLKPNSSIPRDNDVSKGIEVPRNNLELKKPNSLPSSVIKEDDDLAISIGIQVRTNGGTTWKATNDCCSSDISSSQGAKSPNLVARLMGLDVLPDSYSPRSSSSSSSNLGTSGNMFDLHHHVQARRLHPHKSVSPRSSSYVGDHFTGCRSLPETPRISSARRSDVDYHHQHHRLSLQIYKENTSKSEEVVMSRVSSLQRKENRTTSHHARQIVKQVKGSVGRKVGLDITNTVSNREQGIRDELVSQPKSRKISKVLIKKVDESSSGKQCTSSSSSPKFKILEPKNEKLLKKHPQTSNSLRKKQTEPFVRATIDNVSEKKFKKTPLSKNVTVSDLLPVKKDPSPPATRISQKQLSSCSSHSYKQQQILEPRDMKNNGDTHLGFGNTTATGDNVAAEYHDYITRILRCTGIGKDTSLSFVKWFSPSNPLNPSTFYHLEFETSTTTTSTTTTTTNRLGNYSHQLGQRWNRKLLFHLVDEMLVEILRPYINLKPWTSSARRVLVRLTKGSNLVDELCSKVGSFRGKNCQVLEDIDAIIDKDPRQLKIQSEVGFDQEVEGIVSRLEKGLLDMLIHETAVILYGCD</sequence>
<feature type="region of interest" description="Disordered" evidence="1">
    <location>
        <begin position="392"/>
        <end position="417"/>
    </location>
</feature>
<dbReference type="InterPro" id="IPR032795">
    <property type="entry name" value="DUF3741-assoc"/>
</dbReference>
<organism evidence="4 5">
    <name type="scientific">Erythroxylum novogranatense</name>
    <dbReference type="NCBI Taxonomy" id="1862640"/>
    <lineage>
        <taxon>Eukaryota</taxon>
        <taxon>Viridiplantae</taxon>
        <taxon>Streptophyta</taxon>
        <taxon>Embryophyta</taxon>
        <taxon>Tracheophyta</taxon>
        <taxon>Spermatophyta</taxon>
        <taxon>Magnoliopsida</taxon>
        <taxon>eudicotyledons</taxon>
        <taxon>Gunneridae</taxon>
        <taxon>Pentapetalae</taxon>
        <taxon>rosids</taxon>
        <taxon>fabids</taxon>
        <taxon>Malpighiales</taxon>
        <taxon>Erythroxylaceae</taxon>
        <taxon>Erythroxylum</taxon>
    </lineage>
</organism>
<feature type="compositionally biased region" description="Basic and acidic residues" evidence="1">
    <location>
        <begin position="337"/>
        <end position="346"/>
    </location>
</feature>